<name>A0A5A7MRW6_9PROT</name>
<evidence type="ECO:0000313" key="1">
    <source>
        <dbReference type="EMBL" id="GEQ98486.1"/>
    </source>
</evidence>
<dbReference type="InterPro" id="IPR001920">
    <property type="entry name" value="Asp/Glu_race"/>
</dbReference>
<dbReference type="Gene3D" id="3.40.50.12500">
    <property type="match status" value="1"/>
</dbReference>
<dbReference type="EMBL" id="BKCL01000006">
    <property type="protein sequence ID" value="GEQ98486.1"/>
    <property type="molecule type" value="Genomic_DNA"/>
</dbReference>
<evidence type="ECO:0008006" key="3">
    <source>
        <dbReference type="Google" id="ProtNLM"/>
    </source>
</evidence>
<comment type="caution">
    <text evidence="1">The sequence shown here is derived from an EMBL/GenBank/DDBJ whole genome shotgun (WGS) entry which is preliminary data.</text>
</comment>
<dbReference type="InterPro" id="IPR053714">
    <property type="entry name" value="Iso_Racemase_Enz_sf"/>
</dbReference>
<organism evidence="1 2">
    <name type="scientific">Iodidimonas gelatinilytica</name>
    <dbReference type="NCBI Taxonomy" id="1236966"/>
    <lineage>
        <taxon>Bacteria</taxon>
        <taxon>Pseudomonadati</taxon>
        <taxon>Pseudomonadota</taxon>
        <taxon>Alphaproteobacteria</taxon>
        <taxon>Iodidimonadales</taxon>
        <taxon>Iodidimonadaceae</taxon>
        <taxon>Iodidimonas</taxon>
    </lineage>
</organism>
<dbReference type="Proteomes" id="UP000322084">
    <property type="component" value="Unassembled WGS sequence"/>
</dbReference>
<protein>
    <recommendedName>
        <fullName evidence="3">Hydantoin racemase</fullName>
    </recommendedName>
</protein>
<reference evidence="1 2" key="1">
    <citation type="submission" date="2019-09" db="EMBL/GenBank/DDBJ databases">
        <title>NBRP : Genome information of microbial organism related human and environment.</title>
        <authorList>
            <person name="Hattori M."/>
            <person name="Oshima K."/>
            <person name="Inaba H."/>
            <person name="Suda W."/>
            <person name="Sakamoto M."/>
            <person name="Iino T."/>
            <person name="Kitahara M."/>
            <person name="Oshida Y."/>
            <person name="Iida T."/>
            <person name="Kudo T."/>
            <person name="Itoh T."/>
            <person name="Ohkuma M."/>
        </authorList>
    </citation>
    <scope>NUCLEOTIDE SEQUENCE [LARGE SCALE GENOMIC DNA]</scope>
    <source>
        <strain evidence="1 2">Hi-2</strain>
    </source>
</reference>
<dbReference type="AlphaFoldDB" id="A0A5A7MRW6"/>
<sequence>MLEGKEDVVFEKLERESLAAVEKDGAHVIVLGSTTMHQSHGYLAERLPVPVINPGLTAYKMCELMLECGLSHSKRAFPTPECPKDSEILARRS</sequence>
<dbReference type="GO" id="GO:0016855">
    <property type="term" value="F:racemase and epimerase activity, acting on amino acids and derivatives"/>
    <property type="evidence" value="ECO:0007669"/>
    <property type="project" value="InterPro"/>
</dbReference>
<dbReference type="SUPFAM" id="SSF53681">
    <property type="entry name" value="Aspartate/glutamate racemase"/>
    <property type="match status" value="1"/>
</dbReference>
<gene>
    <name evidence="1" type="ORF">JCM17844_21230</name>
</gene>
<proteinExistence type="predicted"/>
<evidence type="ECO:0000313" key="2">
    <source>
        <dbReference type="Proteomes" id="UP000322084"/>
    </source>
</evidence>
<accession>A0A5A7MRW6</accession>